<dbReference type="Proteomes" id="UP000094020">
    <property type="component" value="Chromosome 4"/>
</dbReference>
<evidence type="ECO:0000256" key="1">
    <source>
        <dbReference type="SAM" id="MobiDB-lite"/>
    </source>
</evidence>
<dbReference type="OrthoDB" id="10065185at2759"/>
<keyword evidence="4" id="KW-1185">Reference proteome</keyword>
<protein>
    <recommendedName>
        <fullName evidence="5">RRM domain-containing protein</fullName>
    </recommendedName>
</protein>
<evidence type="ECO:0000313" key="4">
    <source>
        <dbReference type="Proteomes" id="UP000094020"/>
    </source>
</evidence>
<dbReference type="InterPro" id="IPR035979">
    <property type="entry name" value="RBD_domain_sf"/>
</dbReference>
<reference evidence="3" key="2">
    <citation type="submission" date="2013-07" db="EMBL/GenBank/DDBJ databases">
        <authorList>
            <consortium name="The Broad Institute Genome Sequencing Platform"/>
            <person name="Cuomo C."/>
            <person name="Litvintseva A."/>
            <person name="Chen Y."/>
            <person name="Heitman J."/>
            <person name="Sun S."/>
            <person name="Springer D."/>
            <person name="Dromer F."/>
            <person name="Young S.K."/>
            <person name="Zeng Q."/>
            <person name="Gargeya S."/>
            <person name="Fitzgerald M."/>
            <person name="Abouelleil A."/>
            <person name="Alvarado L."/>
            <person name="Berlin A.M."/>
            <person name="Chapman S.B."/>
            <person name="Dewar J."/>
            <person name="Goldberg J."/>
            <person name="Griggs A."/>
            <person name="Gujja S."/>
            <person name="Hansen M."/>
            <person name="Howarth C."/>
            <person name="Imamovic A."/>
            <person name="Larimer J."/>
            <person name="McCowan C."/>
            <person name="Murphy C."/>
            <person name="Pearson M."/>
            <person name="Priest M."/>
            <person name="Roberts A."/>
            <person name="Saif S."/>
            <person name="Shea T."/>
            <person name="Sykes S."/>
            <person name="Wortman J."/>
            <person name="Nusbaum C."/>
            <person name="Birren B."/>
        </authorList>
    </citation>
    <scope>NUCLEOTIDE SEQUENCE</scope>
    <source>
        <strain evidence="3">CBS 10737</strain>
    </source>
</reference>
<dbReference type="GO" id="GO:0006397">
    <property type="term" value="P:mRNA processing"/>
    <property type="evidence" value="ECO:0007669"/>
    <property type="project" value="UniProtKB-KW"/>
</dbReference>
<evidence type="ECO:0008006" key="5">
    <source>
        <dbReference type="Google" id="ProtNLM"/>
    </source>
</evidence>
<proteinExistence type="predicted"/>
<dbReference type="SUPFAM" id="SSF54928">
    <property type="entry name" value="RNA-binding domain, RBD"/>
    <property type="match status" value="1"/>
</dbReference>
<dbReference type="AlphaFoldDB" id="A0A1B9I9Y8"/>
<accession>A0A1B9I9Y8</accession>
<dbReference type="STRING" id="1296096.A0A1B9I9Y8"/>
<dbReference type="GO" id="GO:0005634">
    <property type="term" value="C:nucleus"/>
    <property type="evidence" value="ECO:0007669"/>
    <property type="project" value="UniProtKB-SubCell"/>
</dbReference>
<dbReference type="Gene3D" id="3.30.70.330">
    <property type="match status" value="1"/>
</dbReference>
<dbReference type="EMBL" id="KI894008">
    <property type="protein sequence ID" value="OCF52366.1"/>
    <property type="molecule type" value="Genomic_DNA"/>
</dbReference>
<evidence type="ECO:0000313" key="2">
    <source>
        <dbReference type="EMBL" id="OCF52366.1"/>
    </source>
</evidence>
<dbReference type="GeneID" id="30170024"/>
<dbReference type="GO" id="GO:0003676">
    <property type="term" value="F:nucleic acid binding"/>
    <property type="evidence" value="ECO:0007669"/>
    <property type="project" value="InterPro"/>
</dbReference>
<name>A0A1B9I9Y8_9TREE</name>
<reference evidence="3" key="4">
    <citation type="submission" date="2024-02" db="EMBL/GenBank/DDBJ databases">
        <title>Comparative genomics of Cryptococcus and Kwoniella reveals pathogenesis evolution and contrasting modes of karyotype evolution via chromosome fusion or intercentromeric recombination.</title>
        <authorList>
            <person name="Coelho M.A."/>
            <person name="David-Palma M."/>
            <person name="Shea T."/>
            <person name="Bowers K."/>
            <person name="McGinley-Smith S."/>
            <person name="Mohammad A.W."/>
            <person name="Gnirke A."/>
            <person name="Yurkov A.M."/>
            <person name="Nowrousian M."/>
            <person name="Sun S."/>
            <person name="Cuomo C.A."/>
            <person name="Heitman J."/>
        </authorList>
    </citation>
    <scope>NUCLEOTIDE SEQUENCE</scope>
    <source>
        <strain evidence="3">CBS 10737</strain>
    </source>
</reference>
<sequence>MTSTEPTLPYDRPMRQHRSRGTPRVSQDPGITAPHKRMFSLPPHIKEIDAVVVHDLVWWTKDQAIVDLAKQLGFDISVNDVQFQEHKVNGKSKGSAFIICHTRENALTLFNFFQANTFLGRKIPVALGSTILGNPLLPGWGNLGPRPLSTAIHTTVRTPTNSHGGVNFNRVRPSSRSAIQSNLGVGHPYPRASRTSNWDNPPGLGNTEFAMAWPSQEGMPPGYGPIPLPYQYNGHQY</sequence>
<dbReference type="PANTHER" id="PTHR23204">
    <property type="entry name" value="CLEAVAGE AND POLYADENYLATION SPECIFIC FACTOR"/>
    <property type="match status" value="1"/>
</dbReference>
<dbReference type="EMBL" id="CP144522">
    <property type="protein sequence ID" value="WWC69400.1"/>
    <property type="molecule type" value="Genomic_DNA"/>
</dbReference>
<evidence type="ECO:0000313" key="3">
    <source>
        <dbReference type="EMBL" id="WWC69400.1"/>
    </source>
</evidence>
<dbReference type="RefSeq" id="XP_019013585.1">
    <property type="nucleotide sequence ID" value="XM_019153424.1"/>
</dbReference>
<dbReference type="InterPro" id="IPR034772">
    <property type="entry name" value="CPSF6/7"/>
</dbReference>
<gene>
    <name evidence="2" type="ORF">I206_01655</name>
    <name evidence="3" type="ORF">I206_103339</name>
</gene>
<organism evidence="2">
    <name type="scientific">Kwoniella pini CBS 10737</name>
    <dbReference type="NCBI Taxonomy" id="1296096"/>
    <lineage>
        <taxon>Eukaryota</taxon>
        <taxon>Fungi</taxon>
        <taxon>Dikarya</taxon>
        <taxon>Basidiomycota</taxon>
        <taxon>Agaricomycotina</taxon>
        <taxon>Tremellomycetes</taxon>
        <taxon>Tremellales</taxon>
        <taxon>Cryptococcaceae</taxon>
        <taxon>Kwoniella</taxon>
    </lineage>
</organism>
<feature type="region of interest" description="Disordered" evidence="1">
    <location>
        <begin position="1"/>
        <end position="33"/>
    </location>
</feature>
<reference evidence="2" key="1">
    <citation type="submission" date="2013-07" db="EMBL/GenBank/DDBJ databases">
        <title>The Genome Sequence of Cryptococcus pinus CBS10737.</title>
        <authorList>
            <consortium name="The Broad Institute Genome Sequencing Platform"/>
            <person name="Cuomo C."/>
            <person name="Litvintseva A."/>
            <person name="Chen Y."/>
            <person name="Heitman J."/>
            <person name="Sun S."/>
            <person name="Springer D."/>
            <person name="Dromer F."/>
            <person name="Young S.K."/>
            <person name="Zeng Q."/>
            <person name="Gargeya S."/>
            <person name="Fitzgerald M."/>
            <person name="Abouelleil A."/>
            <person name="Alvarado L."/>
            <person name="Berlin A.M."/>
            <person name="Chapman S.B."/>
            <person name="Dewar J."/>
            <person name="Goldberg J."/>
            <person name="Griggs A."/>
            <person name="Gujja S."/>
            <person name="Hansen M."/>
            <person name="Howarth C."/>
            <person name="Imamovic A."/>
            <person name="Larimer J."/>
            <person name="McCowan C."/>
            <person name="Murphy C."/>
            <person name="Pearson M."/>
            <person name="Priest M."/>
            <person name="Roberts A."/>
            <person name="Saif S."/>
            <person name="Shea T."/>
            <person name="Sykes S."/>
            <person name="Wortman J."/>
            <person name="Nusbaum C."/>
            <person name="Birren B."/>
        </authorList>
    </citation>
    <scope>NUCLEOTIDE SEQUENCE [LARGE SCALE GENOMIC DNA]</scope>
    <source>
        <strain evidence="2">CBS 10737</strain>
    </source>
</reference>
<reference evidence="2" key="3">
    <citation type="submission" date="2016-07" db="EMBL/GenBank/DDBJ databases">
        <title>Evolution of pathogenesis and genome organization in the Tremellales.</title>
        <authorList>
            <person name="Cuomo C."/>
            <person name="Litvintseva A."/>
            <person name="Heitman J."/>
            <person name="Chen Y."/>
            <person name="Sun S."/>
            <person name="Springer D."/>
            <person name="Dromer F."/>
            <person name="Young S."/>
            <person name="Zeng Q."/>
            <person name="Chapman S."/>
            <person name="Gujja S."/>
            <person name="Saif S."/>
            <person name="Birren B."/>
        </authorList>
    </citation>
    <scope>NUCLEOTIDE SEQUENCE</scope>
    <source>
        <strain evidence="2">CBS 10737</strain>
    </source>
</reference>
<dbReference type="KEGG" id="kpin:30170024"/>
<dbReference type="InterPro" id="IPR012677">
    <property type="entry name" value="Nucleotide-bd_a/b_plait_sf"/>
</dbReference>